<dbReference type="InterPro" id="IPR017451">
    <property type="entry name" value="F-box-assoc_interact_dom"/>
</dbReference>
<dbReference type="Proteomes" id="UP000694240">
    <property type="component" value="Chromosome 2"/>
</dbReference>
<keyword evidence="3" id="KW-0378">Hydrolase</keyword>
<dbReference type="InterPro" id="IPR002156">
    <property type="entry name" value="RNaseH_domain"/>
</dbReference>
<evidence type="ECO:0000256" key="3">
    <source>
        <dbReference type="ARBA" id="ARBA00022801"/>
    </source>
</evidence>
<evidence type="ECO:0000256" key="1">
    <source>
        <dbReference type="ARBA" id="ARBA00007626"/>
    </source>
</evidence>
<feature type="domain" description="F-box" evidence="5">
    <location>
        <begin position="755"/>
        <end position="801"/>
    </location>
</feature>
<keyword evidence="4" id="KW-0862">Zinc</keyword>
<dbReference type="Pfam" id="PF16953">
    <property type="entry name" value="PRORP"/>
    <property type="match status" value="1"/>
</dbReference>
<dbReference type="SMART" id="SM00256">
    <property type="entry name" value="FBOX"/>
    <property type="match status" value="1"/>
</dbReference>
<dbReference type="GO" id="GO:0004523">
    <property type="term" value="F:RNA-DNA hybrid ribonuclease activity"/>
    <property type="evidence" value="ECO:0007669"/>
    <property type="project" value="InterPro"/>
</dbReference>
<dbReference type="Pfam" id="PF00646">
    <property type="entry name" value="F-box"/>
    <property type="match status" value="1"/>
</dbReference>
<evidence type="ECO:0000313" key="6">
    <source>
        <dbReference type="EMBL" id="KAG7636214.1"/>
    </source>
</evidence>
<dbReference type="InterPro" id="IPR026960">
    <property type="entry name" value="RVT-Znf"/>
</dbReference>
<keyword evidence="2" id="KW-0479">Metal-binding</keyword>
<dbReference type="InterPro" id="IPR044730">
    <property type="entry name" value="RNase_H-like_dom_plant"/>
</dbReference>
<dbReference type="Pfam" id="PF13456">
    <property type="entry name" value="RVT_3"/>
    <property type="match status" value="1"/>
</dbReference>
<protein>
    <submittedName>
        <fullName evidence="6">F-box domain</fullName>
    </submittedName>
</protein>
<dbReference type="EMBL" id="JAEFBK010000002">
    <property type="protein sequence ID" value="KAG7636214.1"/>
    <property type="molecule type" value="Genomic_DNA"/>
</dbReference>
<dbReference type="FunFam" id="3.40.50.11980:FF:000009">
    <property type="entry name" value="Antiporter/ drug transporter"/>
    <property type="match status" value="1"/>
</dbReference>
<evidence type="ECO:0000256" key="4">
    <source>
        <dbReference type="ARBA" id="ARBA00022833"/>
    </source>
</evidence>
<dbReference type="PANTHER" id="PTHR13547:SF13">
    <property type="entry name" value="PROTEINACEOUS RNASE P 2"/>
    <property type="match status" value="1"/>
</dbReference>
<keyword evidence="7" id="KW-1185">Reference proteome</keyword>
<dbReference type="InterPro" id="IPR006527">
    <property type="entry name" value="F-box-assoc_dom_typ1"/>
</dbReference>
<dbReference type="GO" id="GO:0003676">
    <property type="term" value="F:nucleic acid binding"/>
    <property type="evidence" value="ECO:0007669"/>
    <property type="project" value="InterPro"/>
</dbReference>
<comment type="similarity">
    <text evidence="1">Belongs to the PPR family. P subfamily.</text>
</comment>
<dbReference type="Pfam" id="PF13966">
    <property type="entry name" value="zf-RVT"/>
    <property type="match status" value="1"/>
</dbReference>
<dbReference type="AlphaFoldDB" id="A0A8T2FMZ1"/>
<reference evidence="6 7" key="1">
    <citation type="submission" date="2020-12" db="EMBL/GenBank/DDBJ databases">
        <title>Concerted genomic and epigenomic changes stabilize Arabidopsis allopolyploids.</title>
        <authorList>
            <person name="Chen Z."/>
        </authorList>
    </citation>
    <scope>NUCLEOTIDE SEQUENCE [LARGE SCALE GENOMIC DNA]</scope>
    <source>
        <strain evidence="6">Allo738</strain>
        <tissue evidence="6">Leaf</tissue>
    </source>
</reference>
<dbReference type="PROSITE" id="PS50181">
    <property type="entry name" value="FBOX"/>
    <property type="match status" value="1"/>
</dbReference>
<dbReference type="NCBIfam" id="TIGR01640">
    <property type="entry name" value="F_box_assoc_1"/>
    <property type="match status" value="1"/>
</dbReference>
<dbReference type="Pfam" id="PF07734">
    <property type="entry name" value="FBA_1"/>
    <property type="match status" value="1"/>
</dbReference>
<dbReference type="GO" id="GO:0001682">
    <property type="term" value="P:tRNA 5'-leader removal"/>
    <property type="evidence" value="ECO:0007669"/>
    <property type="project" value="TreeGrafter"/>
</dbReference>
<evidence type="ECO:0000313" key="7">
    <source>
        <dbReference type="Proteomes" id="UP000694240"/>
    </source>
</evidence>
<proteinExistence type="inferred from homology"/>
<evidence type="ECO:0000259" key="5">
    <source>
        <dbReference type="PROSITE" id="PS50181"/>
    </source>
</evidence>
<dbReference type="InterPro" id="IPR031595">
    <property type="entry name" value="PRORP_C"/>
</dbReference>
<accession>A0A8T2FMZ1</accession>
<gene>
    <name evidence="6" type="ORF">ISN45_At02g008480</name>
</gene>
<evidence type="ECO:0000256" key="2">
    <source>
        <dbReference type="ARBA" id="ARBA00022723"/>
    </source>
</evidence>
<comment type="caution">
    <text evidence="6">The sequence shown here is derived from an EMBL/GenBank/DDBJ whole genome shotgun (WGS) entry which is preliminary data.</text>
</comment>
<dbReference type="GO" id="GO:0046872">
    <property type="term" value="F:metal ion binding"/>
    <property type="evidence" value="ECO:0007669"/>
    <property type="project" value="UniProtKB-KW"/>
</dbReference>
<dbReference type="GO" id="GO:0004526">
    <property type="term" value="F:ribonuclease P activity"/>
    <property type="evidence" value="ECO:0007669"/>
    <property type="project" value="TreeGrafter"/>
</dbReference>
<sequence>MGGWHGHGWVGDGKWIVKKGNVSSTGRCLSCSEQLACEDTNEVETQKFVDSLVALAMERKAKMNSCESDVVFSEFQDWLEKQGDYEAILDGANIGLYQQNFVDGSFSLSQLESVVKELYRESGNNKWPLILLHKRRVFDEALGEVQVLITDRINDLLTADATECEVRAALFMIHPEKAPGPDGGKEVMIKSVAAALPTYVMSCFRLPKAITSKLTSAVAKFWWSSNGDSRGMHWMAWDKLCSSKSDGGLGFRNVDDFNSALLAKQLWRLITAPDSLFAKVFKGRYFRKSNPLDSIKSYSPSYGWRSMISARSLVYKGLIKRVGSGASISVWNDPWILAQFPRPAKYGGSIVDPSLKVKSLIDSRSNFWNIDLLKELFDPEDVPLISALPIGNPNMEDTLGWHFTKAGNYTVKSGYHTARLDLNEGTTLIGPDLTTLKAYIWKVQCPPKLRHFLWQILSGCVPVSENLRKRGILCDKGCVSCGAPEESINHTLFQCHPARQIWALSQIPTAPGIFPSNSIFTNLDHLFWRIPSGVDAAPYPWIIWYIWKARNEKVFENVDKDPMEILLLAVKEAQSWQEAQVELHSERHGSLSIDSRIRVRDVSQDTTFSGFRCFIDGSWKASDQFSGTGWFCLSSLGESPTMGAANVHRSLSPLHTEMEALLWAMKCMIGADNQNVVFFTDCSDLVKMVSSPTEWPAFSVYLEELQSDREEFTNFSLSLISRSANVKADKLARKIRTVPHHVTYIAHLRKKGKEMAHLKNLPWELIEEILSRVPPKSLVRFRTVSKQWNALFDDKTFINNHKMTFRFILATKSKIYSVSIDPVIVVRELPLGTPGLESLGLNNLVDCNELLVCGKNNGAVVWNPWLGQSRWIQPSLNHSPMVFDGIVYDNKKYKMVAFSGLWKIYDFSSDVWIDHKSKSTNSNTNVINVQTAVCLNGNLYWVCFREKTDPLCYHIHKFGFSNSIWVRFCNLPFGRNHDGDALVLGVFRGDRFSLLKQCMVTKKIEVFVTENKINHENGDDVVWKNFMTFSSPNLPDLVETVKFSNPSYFIEGKRLVVCSRDNTGHAWIYILGDSKLISKTRIECVVDPWPLHCTFVPSLVPVPASCRREEQAELQV</sequence>
<dbReference type="CDD" id="cd22157">
    <property type="entry name" value="F-box_AtFBW1-like"/>
    <property type="match status" value="1"/>
</dbReference>
<name>A0A8T2FMZ1_9BRAS</name>
<organism evidence="6 7">
    <name type="scientific">Arabidopsis thaliana x Arabidopsis arenosa</name>
    <dbReference type="NCBI Taxonomy" id="1240361"/>
    <lineage>
        <taxon>Eukaryota</taxon>
        <taxon>Viridiplantae</taxon>
        <taxon>Streptophyta</taxon>
        <taxon>Embryophyta</taxon>
        <taxon>Tracheophyta</taxon>
        <taxon>Spermatophyta</taxon>
        <taxon>Magnoliopsida</taxon>
        <taxon>eudicotyledons</taxon>
        <taxon>Gunneridae</taxon>
        <taxon>Pentapetalae</taxon>
        <taxon>rosids</taxon>
        <taxon>malvids</taxon>
        <taxon>Brassicales</taxon>
        <taxon>Brassicaceae</taxon>
        <taxon>Camelineae</taxon>
        <taxon>Arabidopsis</taxon>
    </lineage>
</organism>
<dbReference type="InterPro" id="IPR001810">
    <property type="entry name" value="F-box_dom"/>
</dbReference>
<dbReference type="PANTHER" id="PTHR13547">
    <property type="match status" value="1"/>
</dbReference>
<dbReference type="CDD" id="cd06222">
    <property type="entry name" value="RNase_H_like"/>
    <property type="match status" value="1"/>
</dbReference>